<organism evidence="2 3">
    <name type="scientific">Jimgerdemannia flammicorona</name>
    <dbReference type="NCBI Taxonomy" id="994334"/>
    <lineage>
        <taxon>Eukaryota</taxon>
        <taxon>Fungi</taxon>
        <taxon>Fungi incertae sedis</taxon>
        <taxon>Mucoromycota</taxon>
        <taxon>Mucoromycotina</taxon>
        <taxon>Endogonomycetes</taxon>
        <taxon>Endogonales</taxon>
        <taxon>Endogonaceae</taxon>
        <taxon>Jimgerdemannia</taxon>
    </lineage>
</organism>
<proteinExistence type="predicted"/>
<feature type="compositionally biased region" description="Basic and acidic residues" evidence="1">
    <location>
        <begin position="33"/>
        <end position="56"/>
    </location>
</feature>
<dbReference type="Proteomes" id="UP000268093">
    <property type="component" value="Unassembled WGS sequence"/>
</dbReference>
<evidence type="ECO:0000313" key="3">
    <source>
        <dbReference type="Proteomes" id="UP000268093"/>
    </source>
</evidence>
<feature type="region of interest" description="Disordered" evidence="1">
    <location>
        <begin position="1"/>
        <end position="56"/>
    </location>
</feature>
<reference evidence="2 3" key="1">
    <citation type="journal article" date="2018" name="New Phytol.">
        <title>Phylogenomics of Endogonaceae and evolution of mycorrhizas within Mucoromycota.</title>
        <authorList>
            <person name="Chang Y."/>
            <person name="Desiro A."/>
            <person name="Na H."/>
            <person name="Sandor L."/>
            <person name="Lipzen A."/>
            <person name="Clum A."/>
            <person name="Barry K."/>
            <person name="Grigoriev I.V."/>
            <person name="Martin F.M."/>
            <person name="Stajich J.E."/>
            <person name="Smith M.E."/>
            <person name="Bonito G."/>
            <person name="Spatafora J.W."/>
        </authorList>
    </citation>
    <scope>NUCLEOTIDE SEQUENCE [LARGE SCALE GENOMIC DNA]</scope>
    <source>
        <strain evidence="2 3">GMNB39</strain>
    </source>
</reference>
<evidence type="ECO:0000256" key="1">
    <source>
        <dbReference type="SAM" id="MobiDB-lite"/>
    </source>
</evidence>
<keyword evidence="3" id="KW-1185">Reference proteome</keyword>
<accession>A0A433DED3</accession>
<feature type="compositionally biased region" description="Basic and acidic residues" evidence="1">
    <location>
        <begin position="1"/>
        <end position="19"/>
    </location>
</feature>
<gene>
    <name evidence="2" type="ORF">BC936DRAFT_143107</name>
</gene>
<sequence length="100" mass="12072">MQAKRHFESEKRLYRENLKTRSPGRQNHRHSRYKVEKTGHSKKRNDGNDEHEEGTVKRVRIHGKEIIECGNIYTEEPRKTMRISQENWPMHGWNFPLICC</sequence>
<evidence type="ECO:0000313" key="2">
    <source>
        <dbReference type="EMBL" id="RUP49188.1"/>
    </source>
</evidence>
<name>A0A433DED3_9FUNG</name>
<comment type="caution">
    <text evidence="2">The sequence shown here is derived from an EMBL/GenBank/DDBJ whole genome shotgun (WGS) entry which is preliminary data.</text>
</comment>
<dbReference type="AlphaFoldDB" id="A0A433DED3"/>
<dbReference type="EMBL" id="RBNI01002532">
    <property type="protein sequence ID" value="RUP49188.1"/>
    <property type="molecule type" value="Genomic_DNA"/>
</dbReference>
<protein>
    <submittedName>
        <fullName evidence="2">Uncharacterized protein</fullName>
    </submittedName>
</protein>